<evidence type="ECO:0000256" key="4">
    <source>
        <dbReference type="ARBA" id="ARBA00022692"/>
    </source>
</evidence>
<protein>
    <submittedName>
        <fullName evidence="8">Molybdopterin oxidoreductase subunit C</fullName>
    </submittedName>
</protein>
<dbReference type="InterPro" id="IPR005614">
    <property type="entry name" value="NrfD-like"/>
</dbReference>
<organism evidence="8 9">
    <name type="scientific">Sulfurospirillum halorespirans DSM 13726</name>
    <dbReference type="NCBI Taxonomy" id="1193502"/>
    <lineage>
        <taxon>Bacteria</taxon>
        <taxon>Pseudomonadati</taxon>
        <taxon>Campylobacterota</taxon>
        <taxon>Epsilonproteobacteria</taxon>
        <taxon>Campylobacterales</taxon>
        <taxon>Sulfurospirillaceae</taxon>
        <taxon>Sulfurospirillum</taxon>
    </lineage>
</organism>
<evidence type="ECO:0000256" key="5">
    <source>
        <dbReference type="ARBA" id="ARBA00022989"/>
    </source>
</evidence>
<evidence type="ECO:0000256" key="3">
    <source>
        <dbReference type="ARBA" id="ARBA00022475"/>
    </source>
</evidence>
<dbReference type="EMBL" id="CP017111">
    <property type="protein sequence ID" value="AOO66052.1"/>
    <property type="molecule type" value="Genomic_DNA"/>
</dbReference>
<dbReference type="PATRIC" id="fig|1193502.14.peg.2321"/>
<feature type="transmembrane region" description="Helical" evidence="7">
    <location>
        <begin position="54"/>
        <end position="74"/>
    </location>
</feature>
<evidence type="ECO:0000256" key="7">
    <source>
        <dbReference type="SAM" id="Phobius"/>
    </source>
</evidence>
<feature type="transmembrane region" description="Helical" evidence="7">
    <location>
        <begin position="267"/>
        <end position="287"/>
    </location>
</feature>
<feature type="transmembrane region" description="Helical" evidence="7">
    <location>
        <begin position="225"/>
        <end position="247"/>
    </location>
</feature>
<sequence>MDFGTLLHTISSITPDRPWGIDIPNYFWFTGSSAAAFIISSFAHVFGMKEYKPIAGFSLLLAFVLLVAAPMNLIDDLRQPGRIINFFFYGWENFPTSPMKWGVLLLIAYPLLILVEALVLYRPYFWFSKGVVRSHEQVEKDHHLGVILGAIGIPLALSVHGYTGYILGAVHAIPLFHTPLMPILFLASAMVSGTGLLIILLPIFQKFFTDFKRVDMDMMQRLARLLAWFIVIDLVIRFFWLTFAITFNGEEKYALKLFFGENFWEVLIVDYVICLLVPMIIGFTNYFARSFKWVLFGGILSAIGVWIFRWNTVIGGQSIGKTTPFLLEYHPHFSGFDSIVSVLSNWSLLIALIALVMVLFPWDKEMANYYVKQGER</sequence>
<feature type="transmembrane region" description="Helical" evidence="7">
    <location>
        <begin position="339"/>
        <end position="362"/>
    </location>
</feature>
<keyword evidence="4 7" id="KW-0812">Transmembrane</keyword>
<dbReference type="InterPro" id="IPR052049">
    <property type="entry name" value="Electron_transfer_protein"/>
</dbReference>
<accession>A0A1D7TM27</accession>
<dbReference type="Gene3D" id="1.20.1630.10">
    <property type="entry name" value="Formate dehydrogenase/DMSO reductase domain"/>
    <property type="match status" value="1"/>
</dbReference>
<dbReference type="Pfam" id="PF03916">
    <property type="entry name" value="NrfD"/>
    <property type="match status" value="1"/>
</dbReference>
<keyword evidence="3" id="KW-1003">Cell membrane</keyword>
<reference evidence="9" key="1">
    <citation type="submission" date="2016-08" db="EMBL/GenBank/DDBJ databases">
        <title>Complete genome sequence of the organohalide-respiring Epsilonproteobacterium Sulfurospirillum halorespirans.</title>
        <authorList>
            <person name="Goris T."/>
            <person name="Zimmermann J."/>
            <person name="Schenz B."/>
            <person name="Lemos M."/>
            <person name="Hackermueller J."/>
            <person name="Diekert G."/>
        </authorList>
    </citation>
    <scope>NUCLEOTIDE SEQUENCE [LARGE SCALE GENOMIC DNA]</scope>
    <source>
        <strain>DSM 13726</strain>
        <strain evidence="9">PCE-M2</strain>
    </source>
</reference>
<feature type="transmembrane region" description="Helical" evidence="7">
    <location>
        <begin position="183"/>
        <end position="204"/>
    </location>
</feature>
<dbReference type="AlphaFoldDB" id="A0A1D7TM27"/>
<comment type="similarity">
    <text evidence="2">Belongs to the NrfD family.</text>
</comment>
<dbReference type="STRING" id="1193502.SHALO_2292"/>
<keyword evidence="5 7" id="KW-1133">Transmembrane helix</keyword>
<feature type="transmembrane region" description="Helical" evidence="7">
    <location>
        <begin position="101"/>
        <end position="121"/>
    </location>
</feature>
<name>A0A1D7TM27_9BACT</name>
<dbReference type="Proteomes" id="UP000094609">
    <property type="component" value="Chromosome"/>
</dbReference>
<feature type="transmembrane region" description="Helical" evidence="7">
    <location>
        <begin position="142"/>
        <end position="163"/>
    </location>
</feature>
<dbReference type="RefSeq" id="WP_069478654.1">
    <property type="nucleotide sequence ID" value="NZ_CP017111.1"/>
</dbReference>
<evidence type="ECO:0000256" key="1">
    <source>
        <dbReference type="ARBA" id="ARBA00004651"/>
    </source>
</evidence>
<feature type="transmembrane region" description="Helical" evidence="7">
    <location>
        <begin position="26"/>
        <end position="47"/>
    </location>
</feature>
<evidence type="ECO:0000256" key="2">
    <source>
        <dbReference type="ARBA" id="ARBA00008929"/>
    </source>
</evidence>
<keyword evidence="6 7" id="KW-0472">Membrane</keyword>
<comment type="subcellular location">
    <subcellularLocation>
        <location evidence="1">Cell membrane</location>
        <topology evidence="1">Multi-pass membrane protein</topology>
    </subcellularLocation>
</comment>
<dbReference type="PANTHER" id="PTHR34856:SF2">
    <property type="entry name" value="PROTEIN NRFD"/>
    <property type="match status" value="1"/>
</dbReference>
<dbReference type="GO" id="GO:0005886">
    <property type="term" value="C:plasma membrane"/>
    <property type="evidence" value="ECO:0007669"/>
    <property type="project" value="UniProtKB-SubCell"/>
</dbReference>
<dbReference type="KEGG" id="shal:SHALO_2292"/>
<proteinExistence type="inferred from homology"/>
<keyword evidence="9" id="KW-1185">Reference proteome</keyword>
<dbReference type="PANTHER" id="PTHR34856">
    <property type="entry name" value="PROTEIN NRFD"/>
    <property type="match status" value="1"/>
</dbReference>
<evidence type="ECO:0000313" key="9">
    <source>
        <dbReference type="Proteomes" id="UP000094609"/>
    </source>
</evidence>
<evidence type="ECO:0000256" key="6">
    <source>
        <dbReference type="ARBA" id="ARBA00023136"/>
    </source>
</evidence>
<gene>
    <name evidence="8" type="ORF">SHALO_2292</name>
</gene>
<feature type="transmembrane region" description="Helical" evidence="7">
    <location>
        <begin position="294"/>
        <end position="319"/>
    </location>
</feature>
<evidence type="ECO:0000313" key="8">
    <source>
        <dbReference type="EMBL" id="AOO66052.1"/>
    </source>
</evidence>